<accession>A0ABQ1E7K0</accession>
<dbReference type="Proteomes" id="UP000663802">
    <property type="component" value="Unassembled WGS sequence"/>
</dbReference>
<dbReference type="InterPro" id="IPR021145">
    <property type="entry name" value="Portal_protein_SPP1_Gp6-like"/>
</dbReference>
<evidence type="ECO:0000313" key="2">
    <source>
        <dbReference type="Proteomes" id="UP000663802"/>
    </source>
</evidence>
<reference evidence="1 2" key="1">
    <citation type="journal article" date="2021" name="Int. J. Syst. Evol. Microbiol.">
        <title>Clostridium zeae sp. nov., isolated from corn silage.</title>
        <authorList>
            <person name="Kobayashi H."/>
            <person name="Tanizawa Y."/>
            <person name="Yagura M."/>
            <person name="Sakamoto M."/>
            <person name="Ohkuma M."/>
            <person name="Tohno M."/>
        </authorList>
    </citation>
    <scope>NUCLEOTIDE SEQUENCE [LARGE SCALE GENOMIC DNA]</scope>
    <source>
        <strain evidence="1 2">CSC2</strain>
    </source>
</reference>
<comment type="caution">
    <text evidence="1">The sequence shown here is derived from an EMBL/GenBank/DDBJ whole genome shotgun (WGS) entry which is preliminary data.</text>
</comment>
<organism evidence="1 2">
    <name type="scientific">Clostridium zeae</name>
    <dbReference type="NCBI Taxonomy" id="2759022"/>
    <lineage>
        <taxon>Bacteria</taxon>
        <taxon>Bacillati</taxon>
        <taxon>Bacillota</taxon>
        <taxon>Clostridia</taxon>
        <taxon>Eubacteriales</taxon>
        <taxon>Clostridiaceae</taxon>
        <taxon>Clostridium</taxon>
    </lineage>
</organism>
<keyword evidence="2" id="KW-1185">Reference proteome</keyword>
<name>A0ABQ1E7K0_9CLOT</name>
<proteinExistence type="predicted"/>
<protein>
    <submittedName>
        <fullName evidence="1">Portal protein</fullName>
    </submittedName>
</protein>
<gene>
    <name evidence="1" type="ORF">CSC2_12650</name>
</gene>
<dbReference type="Pfam" id="PF05133">
    <property type="entry name" value="SPP1_portal"/>
    <property type="match status" value="1"/>
</dbReference>
<sequence length="496" mass="56615">MLLDVLSENSSLAARALDKAILQDRSSEFKRKASLGLSYYKGEHEILNYRLFYFDANGVLKEDKYKSNVKIQHQFHTELVDQKVQYLLSNPIEVIAEEEEFQEKLKEYINEEFHELLQNALEGASNKGFEYVYAYKDENNKISFQIADSLGVIPVYDEVYNSRLKAIIRYYDAVAYDNDNEVIITKAEVWTDSEVTYYSQDKNRQGFKMDMDIKPNPKPHIILEDDKAIYDGGGLGYIPFFKLENNKYQKTDLDPIKSLIDDYDLMACSLSNNLQDFQEAIYVVKGYSGDSLEELTTNLKTKKTIGTDAEGGLEVKTIDIPTEARKTKIELDKEAIYKFGMGFDSSQLGDGNITNIVIKSRYALLDLKCNKAETRLRRLIRNLLKVVVDDINSRYNTSYDCNSIEINLVRETMVNEDSVVVNEKTKADTKGVLINNVLLAGNTISSDTKLRLLCEILDLDYEEEKKTLETQEPYVDMNALSDQLISKANSGGDVVE</sequence>
<evidence type="ECO:0000313" key="1">
    <source>
        <dbReference type="EMBL" id="GFZ30739.1"/>
    </source>
</evidence>
<dbReference type="RefSeq" id="WP_206868788.1">
    <property type="nucleotide sequence ID" value="NZ_BMBA01000001.1"/>
</dbReference>
<dbReference type="EMBL" id="BMBA01000001">
    <property type="protein sequence ID" value="GFZ30739.1"/>
    <property type="molecule type" value="Genomic_DNA"/>
</dbReference>